<protein>
    <submittedName>
        <fullName evidence="2">Putative F-box domain-containing protein</fullName>
    </submittedName>
</protein>
<evidence type="ECO:0000259" key="1">
    <source>
        <dbReference type="PROSITE" id="PS50181"/>
    </source>
</evidence>
<dbReference type="OMA" id="ENTFQVE"/>
<dbReference type="Pfam" id="PF07734">
    <property type="entry name" value="FBA_1"/>
    <property type="match status" value="1"/>
</dbReference>
<dbReference type="InterPro" id="IPR001810">
    <property type="entry name" value="F-box_dom"/>
</dbReference>
<dbReference type="AlphaFoldDB" id="A0A2P6PZK8"/>
<dbReference type="EMBL" id="PDCK01000044">
    <property type="protein sequence ID" value="PRQ27378.1"/>
    <property type="molecule type" value="Genomic_DNA"/>
</dbReference>
<name>A0A2P6PZK8_ROSCH</name>
<dbReference type="STRING" id="74649.A0A2P6PZK8"/>
<proteinExistence type="predicted"/>
<dbReference type="InterPro" id="IPR050796">
    <property type="entry name" value="SCF_F-box_component"/>
</dbReference>
<reference evidence="2 3" key="1">
    <citation type="journal article" date="2018" name="Nat. Genet.">
        <title>The Rosa genome provides new insights in the design of modern roses.</title>
        <authorList>
            <person name="Bendahmane M."/>
        </authorList>
    </citation>
    <scope>NUCLEOTIDE SEQUENCE [LARGE SCALE GENOMIC DNA]</scope>
    <source>
        <strain evidence="3">cv. Old Blush</strain>
    </source>
</reference>
<dbReference type="Gramene" id="PRQ27378">
    <property type="protein sequence ID" value="PRQ27378"/>
    <property type="gene ID" value="RchiOBHm_Chr6g0304681"/>
</dbReference>
<sequence length="215" mass="24847">MSTIEDLPAEILFDIFARLPVKSAFLLRWVCKSFKTLITSSDFIHFHLERNPMKNSSDYLLIRSTEIECMSRICARTFARDLDIKLPENAVYELGSELTVYGSYNGLLCISNRYLCVDSPIYLWNPSIRKIRRLPYGLITSTINDHDYQVTLGMGFHSAGGNDYKVIKFVHHDTDSENTFQVEVYSLNSNSWKRISRVPIPLFHEMLIFAPNVHI</sequence>
<evidence type="ECO:0000313" key="3">
    <source>
        <dbReference type="Proteomes" id="UP000238479"/>
    </source>
</evidence>
<dbReference type="NCBIfam" id="TIGR01640">
    <property type="entry name" value="F_box_assoc_1"/>
    <property type="match status" value="1"/>
</dbReference>
<dbReference type="Proteomes" id="UP000238479">
    <property type="component" value="Chromosome 6"/>
</dbReference>
<dbReference type="PROSITE" id="PS50181">
    <property type="entry name" value="FBOX"/>
    <property type="match status" value="1"/>
</dbReference>
<comment type="caution">
    <text evidence="2">The sequence shown here is derived from an EMBL/GenBank/DDBJ whole genome shotgun (WGS) entry which is preliminary data.</text>
</comment>
<keyword evidence="3" id="KW-1185">Reference proteome</keyword>
<dbReference type="PANTHER" id="PTHR31672">
    <property type="entry name" value="BNACNNG10540D PROTEIN"/>
    <property type="match status" value="1"/>
</dbReference>
<dbReference type="SMART" id="SM00256">
    <property type="entry name" value="FBOX"/>
    <property type="match status" value="1"/>
</dbReference>
<dbReference type="Gene3D" id="1.20.1280.50">
    <property type="match status" value="1"/>
</dbReference>
<dbReference type="InterPro" id="IPR036047">
    <property type="entry name" value="F-box-like_dom_sf"/>
</dbReference>
<dbReference type="Pfam" id="PF00646">
    <property type="entry name" value="F-box"/>
    <property type="match status" value="1"/>
</dbReference>
<feature type="domain" description="F-box" evidence="1">
    <location>
        <begin position="1"/>
        <end position="48"/>
    </location>
</feature>
<evidence type="ECO:0000313" key="2">
    <source>
        <dbReference type="EMBL" id="PRQ27378.1"/>
    </source>
</evidence>
<organism evidence="2 3">
    <name type="scientific">Rosa chinensis</name>
    <name type="common">China rose</name>
    <dbReference type="NCBI Taxonomy" id="74649"/>
    <lineage>
        <taxon>Eukaryota</taxon>
        <taxon>Viridiplantae</taxon>
        <taxon>Streptophyta</taxon>
        <taxon>Embryophyta</taxon>
        <taxon>Tracheophyta</taxon>
        <taxon>Spermatophyta</taxon>
        <taxon>Magnoliopsida</taxon>
        <taxon>eudicotyledons</taxon>
        <taxon>Gunneridae</taxon>
        <taxon>Pentapetalae</taxon>
        <taxon>rosids</taxon>
        <taxon>fabids</taxon>
        <taxon>Rosales</taxon>
        <taxon>Rosaceae</taxon>
        <taxon>Rosoideae</taxon>
        <taxon>Rosoideae incertae sedis</taxon>
        <taxon>Rosa</taxon>
    </lineage>
</organism>
<accession>A0A2P6PZK8</accession>
<dbReference type="InterPro" id="IPR006527">
    <property type="entry name" value="F-box-assoc_dom_typ1"/>
</dbReference>
<dbReference type="InterPro" id="IPR017451">
    <property type="entry name" value="F-box-assoc_interact_dom"/>
</dbReference>
<gene>
    <name evidence="2" type="ORF">RchiOBHm_Chr6g0304681</name>
</gene>
<dbReference type="SUPFAM" id="SSF81383">
    <property type="entry name" value="F-box domain"/>
    <property type="match status" value="1"/>
</dbReference>
<dbReference type="PANTHER" id="PTHR31672:SF13">
    <property type="entry name" value="F-BOX PROTEIN CPR30-LIKE"/>
    <property type="match status" value="1"/>
</dbReference>